<reference evidence="3 4" key="1">
    <citation type="submission" date="2018-05" db="EMBL/GenBank/DDBJ databases">
        <title>Comparative genomics of bacterial root endophytes of switchgrass collected from native prairies over two seasons.</title>
        <authorList>
            <person name="Tang Y."/>
        </authorList>
    </citation>
    <scope>NUCLEOTIDE SEQUENCE [LARGE SCALE GENOMIC DNA]</scope>
    <source>
        <strain evidence="3 4">NFIX32</strain>
    </source>
</reference>
<dbReference type="InterPro" id="IPR050879">
    <property type="entry name" value="Acyltransferase_3"/>
</dbReference>
<proteinExistence type="predicted"/>
<keyword evidence="1" id="KW-0812">Transmembrane</keyword>
<keyword evidence="1" id="KW-1133">Transmembrane helix</keyword>
<gene>
    <name evidence="3" type="ORF">NA66_1002447</name>
</gene>
<dbReference type="PANTHER" id="PTHR23028:SF53">
    <property type="entry name" value="ACYL_TRANSF_3 DOMAIN-CONTAINING PROTEIN"/>
    <property type="match status" value="1"/>
</dbReference>
<dbReference type="GO" id="GO:0016020">
    <property type="term" value="C:membrane"/>
    <property type="evidence" value="ECO:0007669"/>
    <property type="project" value="TreeGrafter"/>
</dbReference>
<dbReference type="Pfam" id="PF01757">
    <property type="entry name" value="Acyl_transf_3"/>
    <property type="match status" value="1"/>
</dbReference>
<protein>
    <submittedName>
        <fullName evidence="3">Peptidoglycan/LPS O-acetylase OafA/YrhL</fullName>
    </submittedName>
</protein>
<sequence length="349" mass="38696">MVRQQDNFEAVRLLAALTVLYGHAHALTGVASPAVFGSSAQAMAVKVFFVVSGFLVSQSWIRDPSFVRYMARRCLRIFPGLCVVILATIFVVGPLITIVPKFEYWSSADTWRYLTNIALEPNYMLPGVFLKNTYPIAVNGSLWSLPVEFFMYLLFPIVAATRNFRVLSVSIAALVLCAASVYLIRFGAGPQRIVVYGTNVISGLDVAPYFLIGAIWQICIPPKFLKAEVAVFALLMCTVVPNHPAIQEITMFVVLPYAVLSFATTKPASFGWMGRFGDFSYGIYIYGFLVEQLVSSYFGTGGRPILNFLLSLVPTIGLAVLSWHYIEKPFLRFKPKTPKLDTDYELSAG</sequence>
<dbReference type="GO" id="GO:0016747">
    <property type="term" value="F:acyltransferase activity, transferring groups other than amino-acyl groups"/>
    <property type="evidence" value="ECO:0007669"/>
    <property type="project" value="InterPro"/>
</dbReference>
<dbReference type="Proteomes" id="UP000247755">
    <property type="component" value="Unassembled WGS sequence"/>
</dbReference>
<feature type="transmembrane region" description="Helical" evidence="1">
    <location>
        <begin position="193"/>
        <end position="212"/>
    </location>
</feature>
<dbReference type="GO" id="GO:0000271">
    <property type="term" value="P:polysaccharide biosynthetic process"/>
    <property type="evidence" value="ECO:0007669"/>
    <property type="project" value="TreeGrafter"/>
</dbReference>
<evidence type="ECO:0000259" key="2">
    <source>
        <dbReference type="Pfam" id="PF01757"/>
    </source>
</evidence>
<accession>A0A318IXS0</accession>
<dbReference type="InterPro" id="IPR002656">
    <property type="entry name" value="Acyl_transf_3_dom"/>
</dbReference>
<feature type="transmembrane region" description="Helical" evidence="1">
    <location>
        <begin position="77"/>
        <end position="99"/>
    </location>
</feature>
<evidence type="ECO:0000313" key="4">
    <source>
        <dbReference type="Proteomes" id="UP000247755"/>
    </source>
</evidence>
<dbReference type="PANTHER" id="PTHR23028">
    <property type="entry name" value="ACETYLTRANSFERASE"/>
    <property type="match status" value="1"/>
</dbReference>
<feature type="transmembrane region" description="Helical" evidence="1">
    <location>
        <begin position="281"/>
        <end position="299"/>
    </location>
</feature>
<feature type="transmembrane region" description="Helical" evidence="1">
    <location>
        <begin position="166"/>
        <end position="187"/>
    </location>
</feature>
<feature type="transmembrane region" description="Helical" evidence="1">
    <location>
        <begin position="36"/>
        <end position="56"/>
    </location>
</feature>
<feature type="transmembrane region" description="Helical" evidence="1">
    <location>
        <begin position="224"/>
        <end position="243"/>
    </location>
</feature>
<feature type="transmembrane region" description="Helical" evidence="1">
    <location>
        <begin position="134"/>
        <end position="154"/>
    </location>
</feature>
<evidence type="ECO:0000256" key="1">
    <source>
        <dbReference type="SAM" id="Phobius"/>
    </source>
</evidence>
<comment type="caution">
    <text evidence="3">The sequence shown here is derived from an EMBL/GenBank/DDBJ whole genome shotgun (WGS) entry which is preliminary data.</text>
</comment>
<dbReference type="EMBL" id="QJJY01000002">
    <property type="protein sequence ID" value="PXX39320.1"/>
    <property type="molecule type" value="Genomic_DNA"/>
</dbReference>
<feature type="domain" description="Acyltransferase 3" evidence="2">
    <location>
        <begin position="7"/>
        <end position="323"/>
    </location>
</feature>
<name>A0A318IXS0_BURPY</name>
<evidence type="ECO:0000313" key="3">
    <source>
        <dbReference type="EMBL" id="PXX39320.1"/>
    </source>
</evidence>
<dbReference type="AlphaFoldDB" id="A0A318IXS0"/>
<dbReference type="RefSeq" id="WP_072436174.1">
    <property type="nucleotide sequence ID" value="NZ_QJJY01000002.1"/>
</dbReference>
<organism evidence="3 4">
    <name type="scientific">Burkholderia pyrrocinia</name>
    <name type="common">Pseudomonas pyrrocinia</name>
    <dbReference type="NCBI Taxonomy" id="60550"/>
    <lineage>
        <taxon>Bacteria</taxon>
        <taxon>Pseudomonadati</taxon>
        <taxon>Pseudomonadota</taxon>
        <taxon>Betaproteobacteria</taxon>
        <taxon>Burkholderiales</taxon>
        <taxon>Burkholderiaceae</taxon>
        <taxon>Burkholderia</taxon>
        <taxon>Burkholderia cepacia complex</taxon>
    </lineage>
</organism>
<keyword evidence="1" id="KW-0472">Membrane</keyword>
<feature type="transmembrane region" description="Helical" evidence="1">
    <location>
        <begin position="305"/>
        <end position="326"/>
    </location>
</feature>